<evidence type="ECO:0000313" key="2">
    <source>
        <dbReference type="EMBL" id="KAK3379100.1"/>
    </source>
</evidence>
<feature type="region of interest" description="Disordered" evidence="1">
    <location>
        <begin position="90"/>
        <end position="128"/>
    </location>
</feature>
<comment type="caution">
    <text evidence="2">The sequence shown here is derived from an EMBL/GenBank/DDBJ whole genome shotgun (WGS) entry which is preliminary data.</text>
</comment>
<sequence length="229" mass="24912">MATVIRDRGHACNNGLSPTQFLRLVVSTRGLPHSRPLQTGTAPERRGIKCQAGNRQLNQQCRPIHIGAISSCSHLRGKQGEQQNEIRNLSARDNTPEPWPHASVLASQSTRDSGKRESVTEKARAPTPSGYSPIAVILFVGERDSEPDWSNAREERELEGVKAAIAVDDGLFGLFLRDLWAALGVSFSSSSSWLSSSCSLSSLFIPLRATLVNSNPAHSTFHAYVELVA</sequence>
<dbReference type="EMBL" id="JAULSN010000002">
    <property type="protein sequence ID" value="KAK3379100.1"/>
    <property type="molecule type" value="Genomic_DNA"/>
</dbReference>
<dbReference type="Proteomes" id="UP001287356">
    <property type="component" value="Unassembled WGS sequence"/>
</dbReference>
<reference evidence="2" key="2">
    <citation type="submission" date="2023-06" db="EMBL/GenBank/DDBJ databases">
        <authorList>
            <consortium name="Lawrence Berkeley National Laboratory"/>
            <person name="Haridas S."/>
            <person name="Hensen N."/>
            <person name="Bonometti L."/>
            <person name="Westerberg I."/>
            <person name="Brannstrom I.O."/>
            <person name="Guillou S."/>
            <person name="Cros-Aarteil S."/>
            <person name="Calhoun S."/>
            <person name="Kuo A."/>
            <person name="Mondo S."/>
            <person name="Pangilinan J."/>
            <person name="Riley R."/>
            <person name="Labutti K."/>
            <person name="Andreopoulos B."/>
            <person name="Lipzen A."/>
            <person name="Chen C."/>
            <person name="Yanf M."/>
            <person name="Daum C."/>
            <person name="Ng V."/>
            <person name="Clum A."/>
            <person name="Steindorff A."/>
            <person name="Ohm R."/>
            <person name="Martin F."/>
            <person name="Silar P."/>
            <person name="Natvig D."/>
            <person name="Lalanne C."/>
            <person name="Gautier V."/>
            <person name="Ament-Velasquez S.L."/>
            <person name="Kruys A."/>
            <person name="Hutchinson M.I."/>
            <person name="Powell A.J."/>
            <person name="Barry K."/>
            <person name="Miller A.N."/>
            <person name="Grigoriev I.V."/>
            <person name="Debuchy R."/>
            <person name="Gladieux P."/>
            <person name="Thoren M.H."/>
            <person name="Johannesson H."/>
        </authorList>
    </citation>
    <scope>NUCLEOTIDE SEQUENCE</scope>
    <source>
        <strain evidence="2">CBS 958.72</strain>
    </source>
</reference>
<keyword evidence="3" id="KW-1185">Reference proteome</keyword>
<proteinExistence type="predicted"/>
<reference evidence="2" key="1">
    <citation type="journal article" date="2023" name="Mol. Phylogenet. Evol.">
        <title>Genome-scale phylogeny and comparative genomics of the fungal order Sordariales.</title>
        <authorList>
            <person name="Hensen N."/>
            <person name="Bonometti L."/>
            <person name="Westerberg I."/>
            <person name="Brannstrom I.O."/>
            <person name="Guillou S."/>
            <person name="Cros-Aarteil S."/>
            <person name="Calhoun S."/>
            <person name="Haridas S."/>
            <person name="Kuo A."/>
            <person name="Mondo S."/>
            <person name="Pangilinan J."/>
            <person name="Riley R."/>
            <person name="LaButti K."/>
            <person name="Andreopoulos B."/>
            <person name="Lipzen A."/>
            <person name="Chen C."/>
            <person name="Yan M."/>
            <person name="Daum C."/>
            <person name="Ng V."/>
            <person name="Clum A."/>
            <person name="Steindorff A."/>
            <person name="Ohm R.A."/>
            <person name="Martin F."/>
            <person name="Silar P."/>
            <person name="Natvig D.O."/>
            <person name="Lalanne C."/>
            <person name="Gautier V."/>
            <person name="Ament-Velasquez S.L."/>
            <person name="Kruys A."/>
            <person name="Hutchinson M.I."/>
            <person name="Powell A.J."/>
            <person name="Barry K."/>
            <person name="Miller A.N."/>
            <person name="Grigoriev I.V."/>
            <person name="Debuchy R."/>
            <person name="Gladieux P."/>
            <person name="Hiltunen Thoren M."/>
            <person name="Johannesson H."/>
        </authorList>
    </citation>
    <scope>NUCLEOTIDE SEQUENCE</scope>
    <source>
        <strain evidence="2">CBS 958.72</strain>
    </source>
</reference>
<name>A0AAE0KNG9_9PEZI</name>
<evidence type="ECO:0000313" key="3">
    <source>
        <dbReference type="Proteomes" id="UP001287356"/>
    </source>
</evidence>
<evidence type="ECO:0000256" key="1">
    <source>
        <dbReference type="SAM" id="MobiDB-lite"/>
    </source>
</evidence>
<dbReference type="AlphaFoldDB" id="A0AAE0KNG9"/>
<organism evidence="2 3">
    <name type="scientific">Lasiosphaeria ovina</name>
    <dbReference type="NCBI Taxonomy" id="92902"/>
    <lineage>
        <taxon>Eukaryota</taxon>
        <taxon>Fungi</taxon>
        <taxon>Dikarya</taxon>
        <taxon>Ascomycota</taxon>
        <taxon>Pezizomycotina</taxon>
        <taxon>Sordariomycetes</taxon>
        <taxon>Sordariomycetidae</taxon>
        <taxon>Sordariales</taxon>
        <taxon>Lasiosphaeriaceae</taxon>
        <taxon>Lasiosphaeria</taxon>
    </lineage>
</organism>
<gene>
    <name evidence="2" type="ORF">B0T24DRAFT_589696</name>
</gene>
<protein>
    <submittedName>
        <fullName evidence="2">Uncharacterized protein</fullName>
    </submittedName>
</protein>
<feature type="compositionally biased region" description="Basic and acidic residues" evidence="1">
    <location>
        <begin position="112"/>
        <end position="124"/>
    </location>
</feature>
<accession>A0AAE0KNG9</accession>